<feature type="transmembrane region" description="Helical" evidence="1">
    <location>
        <begin position="9"/>
        <end position="30"/>
    </location>
</feature>
<keyword evidence="1" id="KW-0472">Membrane</keyword>
<dbReference type="NCBIfam" id="NF033880">
    <property type="entry name" value="Prli42"/>
    <property type="match status" value="1"/>
</dbReference>
<gene>
    <name evidence="2" type="primary">prli42</name>
    <name evidence="2" type="ORF">ACFOZY_12190</name>
</gene>
<proteinExistence type="predicted"/>
<evidence type="ECO:0000313" key="2">
    <source>
        <dbReference type="EMBL" id="MFC4411180.1"/>
    </source>
</evidence>
<evidence type="ECO:0000256" key="1">
    <source>
        <dbReference type="SAM" id="Phobius"/>
    </source>
</evidence>
<organism evidence="2 3">
    <name type="scientific">Chungangia koreensis</name>
    <dbReference type="NCBI Taxonomy" id="752657"/>
    <lineage>
        <taxon>Bacteria</taxon>
        <taxon>Bacillati</taxon>
        <taxon>Bacillota</taxon>
        <taxon>Bacilli</taxon>
        <taxon>Lactobacillales</taxon>
        <taxon>Chungangia</taxon>
    </lineage>
</organism>
<sequence length="31" mass="3521">MSNPKFRKFVVYAMIGAMVLSSVMMGLSMFF</sequence>
<keyword evidence="3" id="KW-1185">Reference proteome</keyword>
<dbReference type="RefSeq" id="WP_378155817.1">
    <property type="nucleotide sequence ID" value="NZ_JBHSEC010000019.1"/>
</dbReference>
<protein>
    <submittedName>
        <fullName evidence="2">Stressosome-associated protein Prli42</fullName>
    </submittedName>
</protein>
<reference evidence="3" key="1">
    <citation type="journal article" date="2019" name="Int. J. Syst. Evol. Microbiol.">
        <title>The Global Catalogue of Microorganisms (GCM) 10K type strain sequencing project: providing services to taxonomists for standard genome sequencing and annotation.</title>
        <authorList>
            <consortium name="The Broad Institute Genomics Platform"/>
            <consortium name="The Broad Institute Genome Sequencing Center for Infectious Disease"/>
            <person name="Wu L."/>
            <person name="Ma J."/>
        </authorList>
    </citation>
    <scope>NUCLEOTIDE SEQUENCE [LARGE SCALE GENOMIC DNA]</scope>
    <source>
        <strain evidence="3">CCUG 59778</strain>
    </source>
</reference>
<dbReference type="Proteomes" id="UP001595817">
    <property type="component" value="Unassembled WGS sequence"/>
</dbReference>
<dbReference type="InterPro" id="IPR049722">
    <property type="entry name" value="Prli42-like"/>
</dbReference>
<keyword evidence="1" id="KW-0812">Transmembrane</keyword>
<keyword evidence="1" id="KW-1133">Transmembrane helix</keyword>
<comment type="caution">
    <text evidence="2">The sequence shown here is derived from an EMBL/GenBank/DDBJ whole genome shotgun (WGS) entry which is preliminary data.</text>
</comment>
<accession>A0ABV8X707</accession>
<name>A0ABV8X707_9LACT</name>
<dbReference type="EMBL" id="JBHSEC010000019">
    <property type="protein sequence ID" value="MFC4411180.1"/>
    <property type="molecule type" value="Genomic_DNA"/>
</dbReference>
<evidence type="ECO:0000313" key="3">
    <source>
        <dbReference type="Proteomes" id="UP001595817"/>
    </source>
</evidence>